<dbReference type="AlphaFoldDB" id="A0A0C9VJA5"/>
<evidence type="ECO:0000256" key="1">
    <source>
        <dbReference type="SAM" id="Coils"/>
    </source>
</evidence>
<feature type="compositionally biased region" description="Polar residues" evidence="2">
    <location>
        <begin position="11"/>
        <end position="20"/>
    </location>
</feature>
<proteinExistence type="predicted"/>
<dbReference type="Proteomes" id="UP000054279">
    <property type="component" value="Unassembled WGS sequence"/>
</dbReference>
<keyword evidence="4" id="KW-1185">Reference proteome</keyword>
<reference evidence="3 4" key="1">
    <citation type="submission" date="2014-06" db="EMBL/GenBank/DDBJ databases">
        <title>Evolutionary Origins and Diversification of the Mycorrhizal Mutualists.</title>
        <authorList>
            <consortium name="DOE Joint Genome Institute"/>
            <consortium name="Mycorrhizal Genomics Consortium"/>
            <person name="Kohler A."/>
            <person name="Kuo A."/>
            <person name="Nagy L.G."/>
            <person name="Floudas D."/>
            <person name="Copeland A."/>
            <person name="Barry K.W."/>
            <person name="Cichocki N."/>
            <person name="Veneault-Fourrey C."/>
            <person name="LaButti K."/>
            <person name="Lindquist E.A."/>
            <person name="Lipzen A."/>
            <person name="Lundell T."/>
            <person name="Morin E."/>
            <person name="Murat C."/>
            <person name="Riley R."/>
            <person name="Ohm R."/>
            <person name="Sun H."/>
            <person name="Tunlid A."/>
            <person name="Henrissat B."/>
            <person name="Grigoriev I.V."/>
            <person name="Hibbett D.S."/>
            <person name="Martin F."/>
        </authorList>
    </citation>
    <scope>NUCLEOTIDE SEQUENCE [LARGE SCALE GENOMIC DNA]</scope>
    <source>
        <strain evidence="3 4">SS14</strain>
    </source>
</reference>
<feature type="region of interest" description="Disordered" evidence="2">
    <location>
        <begin position="1"/>
        <end position="57"/>
    </location>
</feature>
<dbReference type="EMBL" id="KN837135">
    <property type="protein sequence ID" value="KIJ41682.1"/>
    <property type="molecule type" value="Genomic_DNA"/>
</dbReference>
<protein>
    <submittedName>
        <fullName evidence="3">Uncharacterized protein</fullName>
    </submittedName>
</protein>
<organism evidence="3 4">
    <name type="scientific">Sphaerobolus stellatus (strain SS14)</name>
    <dbReference type="NCBI Taxonomy" id="990650"/>
    <lineage>
        <taxon>Eukaryota</taxon>
        <taxon>Fungi</taxon>
        <taxon>Dikarya</taxon>
        <taxon>Basidiomycota</taxon>
        <taxon>Agaricomycotina</taxon>
        <taxon>Agaricomycetes</taxon>
        <taxon>Phallomycetidae</taxon>
        <taxon>Geastrales</taxon>
        <taxon>Sphaerobolaceae</taxon>
        <taxon>Sphaerobolus</taxon>
    </lineage>
</organism>
<feature type="coiled-coil region" evidence="1">
    <location>
        <begin position="117"/>
        <end position="164"/>
    </location>
</feature>
<accession>A0A0C9VJA5</accession>
<evidence type="ECO:0000256" key="2">
    <source>
        <dbReference type="SAM" id="MobiDB-lite"/>
    </source>
</evidence>
<dbReference type="HOGENOM" id="CLU_1603804_0_0_1"/>
<feature type="compositionally biased region" description="Acidic residues" evidence="2">
    <location>
        <begin position="22"/>
        <end position="32"/>
    </location>
</feature>
<gene>
    <name evidence="3" type="ORF">M422DRAFT_255295</name>
</gene>
<keyword evidence="1" id="KW-0175">Coiled coil</keyword>
<name>A0A0C9VJA5_SPHS4</name>
<evidence type="ECO:0000313" key="4">
    <source>
        <dbReference type="Proteomes" id="UP000054279"/>
    </source>
</evidence>
<evidence type="ECO:0000313" key="3">
    <source>
        <dbReference type="EMBL" id="KIJ41682.1"/>
    </source>
</evidence>
<sequence length="166" mass="18737">MAVASARFEGDSSSPRQWTMNAEDEESVDDSFPETQRIEQCSTPRRRLPVATPSSSMKPETKYYVNIKHEEQARPFNTSSDMPIVHKMSPTQSASHVRRYPRLRFITNQVCQCHKLHTDLLRRIKTLESALSKAEGQAVLLGGIKRLEARLSKAEQDIPAANSLAK</sequence>